<accession>A0ABS7VRG2</accession>
<keyword evidence="3" id="KW-1185">Reference proteome</keyword>
<dbReference type="InterPro" id="IPR009273">
    <property type="entry name" value="DUF930"/>
</dbReference>
<evidence type="ECO:0000256" key="1">
    <source>
        <dbReference type="SAM" id="MobiDB-lite"/>
    </source>
</evidence>
<dbReference type="Pfam" id="PF06059">
    <property type="entry name" value="DUF930"/>
    <property type="match status" value="1"/>
</dbReference>
<proteinExistence type="predicted"/>
<sequence length="231" mass="25201">MQARPWISSHVLANGRGLAASLGLHGLLLLACTLALAPRPVLQFDEGIPVEIWSPAQFDSLSSSKADRVLPSPPDDLADRETPPGQASVPTPPLAERPDPLPGGTIRATRMLSQQVLAQPLSRQMRQALSTFDEETRIEQLCGIEAMAQIVAASKQFQPDRVVAYAMADVKVLRGTVLAEGAAFRSAHQWYGLTFKCELSPDRRTVKAFEFSLGDAIPRQLWEAHNLPPIH</sequence>
<reference evidence="2 3" key="1">
    <citation type="submission" date="2021-09" db="EMBL/GenBank/DDBJ databases">
        <title>The complete genome sequence of a new microorganism.</title>
        <authorList>
            <person name="Zi Z."/>
        </authorList>
    </citation>
    <scope>NUCLEOTIDE SEQUENCE [LARGE SCALE GENOMIC DNA]</scope>
    <source>
        <strain evidence="2 3">WGZ8</strain>
    </source>
</reference>
<dbReference type="RefSeq" id="WP_224314873.1">
    <property type="nucleotide sequence ID" value="NZ_JAIRBM010000015.1"/>
</dbReference>
<dbReference type="Proteomes" id="UP000704176">
    <property type="component" value="Unassembled WGS sequence"/>
</dbReference>
<organism evidence="2 3">
    <name type="scientific">Microvirga puerhi</name>
    <dbReference type="NCBI Taxonomy" id="2876078"/>
    <lineage>
        <taxon>Bacteria</taxon>
        <taxon>Pseudomonadati</taxon>
        <taxon>Pseudomonadota</taxon>
        <taxon>Alphaproteobacteria</taxon>
        <taxon>Hyphomicrobiales</taxon>
        <taxon>Methylobacteriaceae</taxon>
        <taxon>Microvirga</taxon>
    </lineage>
</organism>
<comment type="caution">
    <text evidence="2">The sequence shown here is derived from an EMBL/GenBank/DDBJ whole genome shotgun (WGS) entry which is preliminary data.</text>
</comment>
<feature type="region of interest" description="Disordered" evidence="1">
    <location>
        <begin position="63"/>
        <end position="104"/>
    </location>
</feature>
<dbReference type="EMBL" id="JAIRBM010000015">
    <property type="protein sequence ID" value="MBZ6078119.1"/>
    <property type="molecule type" value="Genomic_DNA"/>
</dbReference>
<name>A0ABS7VRG2_9HYPH</name>
<evidence type="ECO:0000313" key="3">
    <source>
        <dbReference type="Proteomes" id="UP000704176"/>
    </source>
</evidence>
<protein>
    <submittedName>
        <fullName evidence="2">DUF930 domain-containing protein</fullName>
    </submittedName>
</protein>
<evidence type="ECO:0000313" key="2">
    <source>
        <dbReference type="EMBL" id="MBZ6078119.1"/>
    </source>
</evidence>
<dbReference type="PROSITE" id="PS51257">
    <property type="entry name" value="PROKAR_LIPOPROTEIN"/>
    <property type="match status" value="1"/>
</dbReference>
<gene>
    <name evidence="2" type="ORF">K9B37_17795</name>
</gene>